<dbReference type="EMBL" id="JAGEUA010000004">
    <property type="protein sequence ID" value="KAL0984381.1"/>
    <property type="molecule type" value="Genomic_DNA"/>
</dbReference>
<organism evidence="5 6">
    <name type="scientific">Umbra pygmaea</name>
    <name type="common">Eastern mudminnow</name>
    <dbReference type="NCBI Taxonomy" id="75934"/>
    <lineage>
        <taxon>Eukaryota</taxon>
        <taxon>Metazoa</taxon>
        <taxon>Chordata</taxon>
        <taxon>Craniata</taxon>
        <taxon>Vertebrata</taxon>
        <taxon>Euteleostomi</taxon>
        <taxon>Actinopterygii</taxon>
        <taxon>Neopterygii</taxon>
        <taxon>Teleostei</taxon>
        <taxon>Protacanthopterygii</taxon>
        <taxon>Esociformes</taxon>
        <taxon>Umbridae</taxon>
        <taxon>Umbra</taxon>
    </lineage>
</organism>
<dbReference type="InterPro" id="IPR003653">
    <property type="entry name" value="Peptidase_C48_C"/>
</dbReference>
<dbReference type="GO" id="GO:0008233">
    <property type="term" value="F:peptidase activity"/>
    <property type="evidence" value="ECO:0007669"/>
    <property type="project" value="UniProtKB-KW"/>
</dbReference>
<dbReference type="InterPro" id="IPR013083">
    <property type="entry name" value="Znf_RING/FYVE/PHD"/>
</dbReference>
<keyword evidence="2" id="KW-0645">Protease</keyword>
<dbReference type="SUPFAM" id="SSF57903">
    <property type="entry name" value="FYVE/PHD zinc finger"/>
    <property type="match status" value="1"/>
</dbReference>
<comment type="similarity">
    <text evidence="1">Belongs to the peptidase C48 family.</text>
</comment>
<dbReference type="AlphaFoldDB" id="A0ABD0WZQ7"/>
<reference evidence="5 6" key="1">
    <citation type="submission" date="2024-06" db="EMBL/GenBank/DDBJ databases">
        <authorList>
            <person name="Pan Q."/>
            <person name="Wen M."/>
            <person name="Jouanno E."/>
            <person name="Zahm M."/>
            <person name="Klopp C."/>
            <person name="Cabau C."/>
            <person name="Louis A."/>
            <person name="Berthelot C."/>
            <person name="Parey E."/>
            <person name="Roest Crollius H."/>
            <person name="Montfort J."/>
            <person name="Robinson-Rechavi M."/>
            <person name="Bouchez O."/>
            <person name="Lampietro C."/>
            <person name="Lopez Roques C."/>
            <person name="Donnadieu C."/>
            <person name="Postlethwait J."/>
            <person name="Bobe J."/>
            <person name="Verreycken H."/>
            <person name="Guiguen Y."/>
        </authorList>
    </citation>
    <scope>NUCLEOTIDE SEQUENCE [LARGE SCALE GENOMIC DNA]</scope>
    <source>
        <strain evidence="5">Up_M1</strain>
        <tissue evidence="5">Testis</tissue>
    </source>
</reference>
<accession>A0ABD0WZQ7</accession>
<dbReference type="GO" id="GO:0006508">
    <property type="term" value="P:proteolysis"/>
    <property type="evidence" value="ECO:0007669"/>
    <property type="project" value="UniProtKB-KW"/>
</dbReference>
<dbReference type="PROSITE" id="PS50600">
    <property type="entry name" value="ULP_PROTEASE"/>
    <property type="match status" value="1"/>
</dbReference>
<sequence>RLRSLDLVPELAAIVNSSVAEQINRELSSSRYFLCSMKDSHFMFTLRLLFHLHNRKVNSKYEEGIKRMTDDPLEIGPDGRLWLAGSVPTKLENVEVAMSTGGETITQDEHGVLFSVAMFPVVERHKAKLAQLYAEQSNSTVLLMVGNNHANVRDLKLICPPALVVSDTSTSSSSPWLNDDGFNTRIAQLAENIQNVSVIPSFMFPYWWRDWRTHRTVRDRSLSCIKDLQEDTRVLFPRCVGCKDVEKGNHFIVWVFDGASKEIRVYDSLALYKTITKNNMELLSFVFGKIWDLREWTQKYPAQWKQNDGNNCGVFGITMAQMELQSLYVKEEVLGHNQLHHLRLYHATEMVADVKVEKKKRKQQCMSSNIHVCVFQERSLDQQLLHPEVTTHKWIECDSCKGWLHIECAGIQPAELKHTSTFHCGCQNPQLWIFDRLRGIIQEKGVQGLVTEEEIRVCFGD</sequence>
<evidence type="ECO:0000259" key="4">
    <source>
        <dbReference type="PROSITE" id="PS50600"/>
    </source>
</evidence>
<keyword evidence="6" id="KW-1185">Reference proteome</keyword>
<dbReference type="InterPro" id="IPR039598">
    <property type="entry name" value="HMGXB3"/>
</dbReference>
<dbReference type="Gene3D" id="3.30.40.10">
    <property type="entry name" value="Zinc/RING finger domain, C3HC4 (zinc finger)"/>
    <property type="match status" value="1"/>
</dbReference>
<dbReference type="PANTHER" id="PTHR17609">
    <property type="entry name" value="HMG DOMAIN-CONTAINING PROTEIN 3"/>
    <property type="match status" value="1"/>
</dbReference>
<dbReference type="InterPro" id="IPR038765">
    <property type="entry name" value="Papain-like_cys_pep_sf"/>
</dbReference>
<feature type="non-terminal residue" evidence="5">
    <location>
        <position position="1"/>
    </location>
</feature>
<proteinExistence type="inferred from homology"/>
<comment type="caution">
    <text evidence="5">The sequence shown here is derived from an EMBL/GenBank/DDBJ whole genome shotgun (WGS) entry which is preliminary data.</text>
</comment>
<gene>
    <name evidence="5" type="ORF">UPYG_G00140730</name>
</gene>
<evidence type="ECO:0000313" key="5">
    <source>
        <dbReference type="EMBL" id="KAL0984381.1"/>
    </source>
</evidence>
<evidence type="ECO:0000313" key="6">
    <source>
        <dbReference type="Proteomes" id="UP001557470"/>
    </source>
</evidence>
<dbReference type="Proteomes" id="UP001557470">
    <property type="component" value="Unassembled WGS sequence"/>
</dbReference>
<dbReference type="PANTHER" id="PTHR17609:SF3">
    <property type="entry name" value="SAP DOMAIN-CONTAINING PROTEIN"/>
    <property type="match status" value="1"/>
</dbReference>
<feature type="domain" description="Ubiquitin-like protease family profile" evidence="4">
    <location>
        <begin position="148"/>
        <end position="323"/>
    </location>
</feature>
<protein>
    <recommendedName>
        <fullName evidence="4">Ubiquitin-like protease family profile domain-containing protein</fullName>
    </recommendedName>
</protein>
<evidence type="ECO:0000256" key="3">
    <source>
        <dbReference type="ARBA" id="ARBA00022801"/>
    </source>
</evidence>
<evidence type="ECO:0000256" key="1">
    <source>
        <dbReference type="ARBA" id="ARBA00005234"/>
    </source>
</evidence>
<dbReference type="SUPFAM" id="SSF54001">
    <property type="entry name" value="Cysteine proteinases"/>
    <property type="match status" value="1"/>
</dbReference>
<dbReference type="Gene3D" id="3.40.395.10">
    <property type="entry name" value="Adenoviral Proteinase, Chain A"/>
    <property type="match status" value="1"/>
</dbReference>
<keyword evidence="3" id="KW-0378">Hydrolase</keyword>
<dbReference type="InterPro" id="IPR011011">
    <property type="entry name" value="Znf_FYVE_PHD"/>
</dbReference>
<name>A0ABD0WZQ7_UMBPY</name>
<evidence type="ECO:0000256" key="2">
    <source>
        <dbReference type="ARBA" id="ARBA00022670"/>
    </source>
</evidence>